<proteinExistence type="predicted"/>
<evidence type="ECO:0000256" key="2">
    <source>
        <dbReference type="ARBA" id="ARBA00022475"/>
    </source>
</evidence>
<dbReference type="PANTHER" id="PTHR39087">
    <property type="entry name" value="UPF0104 MEMBRANE PROTEIN MJ1595"/>
    <property type="match status" value="1"/>
</dbReference>
<sequence length="332" mass="36839">MWKQYLFGILISLAAGWFFLQVVPLDEMTTTLGQVKLIYLLPNALLYLLSYVFRAIRWHYLMLPLANVRFKPLFQALMVGFLGNNILPAHLGEVVRAYVLGRTEKVSKSATFATVVMERVYDGLTVLFFLLLVMWFMDLPEGRVDGTIITVDALRTGGWLGFALFAGLLVILQCFRWKKDLSLKLVGICLKPLPKGLGQKILTMVDAFADGLAVTRAKDLLFVAIHSLLVWFCLAFWAWSLLFAFGISMSPMVGLLMEVVVALALLIPSAPAFLGTFHLAAAATLSFVGADPAQAGGYAMLLWLIHFVVTTLVGLYFVWRMGLGWKAFSGKA</sequence>
<organism evidence="7 8">
    <name type="scientific">Dethiosulfatarculus sandiegensis</name>
    <dbReference type="NCBI Taxonomy" id="1429043"/>
    <lineage>
        <taxon>Bacteria</taxon>
        <taxon>Pseudomonadati</taxon>
        <taxon>Thermodesulfobacteriota</taxon>
        <taxon>Desulfarculia</taxon>
        <taxon>Desulfarculales</taxon>
        <taxon>Desulfarculaceae</taxon>
        <taxon>Dethiosulfatarculus</taxon>
    </lineage>
</organism>
<name>A0A0D2HSC9_9BACT</name>
<protein>
    <recommendedName>
        <fullName evidence="9">Lysylphosphatidylglycerol synthetase</fullName>
    </recommendedName>
</protein>
<dbReference type="NCBIfam" id="TIGR00374">
    <property type="entry name" value="flippase-like domain"/>
    <property type="match status" value="1"/>
</dbReference>
<evidence type="ECO:0000256" key="6">
    <source>
        <dbReference type="SAM" id="Phobius"/>
    </source>
</evidence>
<feature type="transmembrane region" description="Helical" evidence="6">
    <location>
        <begin position="220"/>
        <end position="239"/>
    </location>
</feature>
<feature type="transmembrane region" description="Helical" evidence="6">
    <location>
        <begin position="37"/>
        <end position="56"/>
    </location>
</feature>
<feature type="transmembrane region" description="Helical" evidence="6">
    <location>
        <begin position="6"/>
        <end position="25"/>
    </location>
</feature>
<feature type="transmembrane region" description="Helical" evidence="6">
    <location>
        <begin position="296"/>
        <end position="319"/>
    </location>
</feature>
<evidence type="ECO:0000313" key="7">
    <source>
        <dbReference type="EMBL" id="KIX13428.1"/>
    </source>
</evidence>
<dbReference type="InParanoid" id="A0A0D2HSC9"/>
<dbReference type="Pfam" id="PF03706">
    <property type="entry name" value="LPG_synthase_TM"/>
    <property type="match status" value="1"/>
</dbReference>
<evidence type="ECO:0008006" key="9">
    <source>
        <dbReference type="Google" id="ProtNLM"/>
    </source>
</evidence>
<feature type="transmembrane region" description="Helical" evidence="6">
    <location>
        <begin position="76"/>
        <end position="99"/>
    </location>
</feature>
<comment type="caution">
    <text evidence="7">The sequence shown here is derived from an EMBL/GenBank/DDBJ whole genome shotgun (WGS) entry which is preliminary data.</text>
</comment>
<gene>
    <name evidence="7" type="ORF">X474_14340</name>
</gene>
<reference evidence="7 8" key="1">
    <citation type="submission" date="2013-11" db="EMBL/GenBank/DDBJ databases">
        <title>Metagenomic analysis of a methanogenic consortium involved in long chain n-alkane degradation.</title>
        <authorList>
            <person name="Davidova I.A."/>
            <person name="Callaghan A.V."/>
            <person name="Wawrik B."/>
            <person name="Pruitt S."/>
            <person name="Marks C."/>
            <person name="Duncan K.E."/>
            <person name="Suflita J.M."/>
        </authorList>
    </citation>
    <scope>NUCLEOTIDE SEQUENCE [LARGE SCALE GENOMIC DNA]</scope>
    <source>
        <strain evidence="7 8">SPR</strain>
    </source>
</reference>
<feature type="transmembrane region" description="Helical" evidence="6">
    <location>
        <begin position="120"/>
        <end position="137"/>
    </location>
</feature>
<evidence type="ECO:0000256" key="1">
    <source>
        <dbReference type="ARBA" id="ARBA00004651"/>
    </source>
</evidence>
<evidence type="ECO:0000256" key="3">
    <source>
        <dbReference type="ARBA" id="ARBA00022692"/>
    </source>
</evidence>
<comment type="subcellular location">
    <subcellularLocation>
        <location evidence="1">Cell membrane</location>
        <topology evidence="1">Multi-pass membrane protein</topology>
    </subcellularLocation>
</comment>
<dbReference type="InterPro" id="IPR022791">
    <property type="entry name" value="L-PG_synthase/AglD"/>
</dbReference>
<keyword evidence="8" id="KW-1185">Reference proteome</keyword>
<dbReference type="OrthoDB" id="9786506at2"/>
<dbReference type="EMBL" id="AZAC01000016">
    <property type="protein sequence ID" value="KIX13428.1"/>
    <property type="molecule type" value="Genomic_DNA"/>
</dbReference>
<accession>A0A0D2HSC9</accession>
<keyword evidence="5 6" id="KW-0472">Membrane</keyword>
<dbReference type="RefSeq" id="WP_044349428.1">
    <property type="nucleotide sequence ID" value="NZ_AZAC01000016.1"/>
</dbReference>
<dbReference type="STRING" id="1429043.X474_14340"/>
<evidence type="ECO:0000256" key="5">
    <source>
        <dbReference type="ARBA" id="ARBA00023136"/>
    </source>
</evidence>
<dbReference type="Proteomes" id="UP000032233">
    <property type="component" value="Unassembled WGS sequence"/>
</dbReference>
<dbReference type="PANTHER" id="PTHR39087:SF2">
    <property type="entry name" value="UPF0104 MEMBRANE PROTEIN MJ1595"/>
    <property type="match status" value="1"/>
</dbReference>
<keyword evidence="4 6" id="KW-1133">Transmembrane helix</keyword>
<keyword evidence="2" id="KW-1003">Cell membrane</keyword>
<keyword evidence="3 6" id="KW-0812">Transmembrane</keyword>
<dbReference type="AlphaFoldDB" id="A0A0D2HSC9"/>
<evidence type="ECO:0000313" key="8">
    <source>
        <dbReference type="Proteomes" id="UP000032233"/>
    </source>
</evidence>
<feature type="transmembrane region" description="Helical" evidence="6">
    <location>
        <begin position="157"/>
        <end position="175"/>
    </location>
</feature>
<evidence type="ECO:0000256" key="4">
    <source>
        <dbReference type="ARBA" id="ARBA00022989"/>
    </source>
</evidence>
<dbReference type="GO" id="GO:0005886">
    <property type="term" value="C:plasma membrane"/>
    <property type="evidence" value="ECO:0007669"/>
    <property type="project" value="UniProtKB-SubCell"/>
</dbReference>